<evidence type="ECO:0000256" key="2">
    <source>
        <dbReference type="SAM" id="Phobius"/>
    </source>
</evidence>
<comment type="caution">
    <text evidence="4">The sequence shown here is derived from an EMBL/GenBank/DDBJ whole genome shotgun (WGS) entry which is preliminary data.</text>
</comment>
<dbReference type="Proteomes" id="UP000249324">
    <property type="component" value="Unassembled WGS sequence"/>
</dbReference>
<accession>A0A2W4J132</accession>
<reference evidence="3" key="4">
    <citation type="submission" date="2023-08" db="EMBL/GenBank/DDBJ databases">
        <authorList>
            <person name="Guima S.E.S."/>
            <person name="Martins L.F."/>
            <person name="Silva A.M."/>
            <person name="Setubal J.C."/>
        </authorList>
    </citation>
    <scope>NUCLEOTIDE SEQUENCE</scope>
    <source>
        <strain evidence="3">ZC4RG45</strain>
    </source>
</reference>
<feature type="region of interest" description="Disordered" evidence="1">
    <location>
        <begin position="1"/>
        <end position="95"/>
    </location>
</feature>
<name>A0A2W4J132_9PSEU</name>
<reference evidence="3" key="1">
    <citation type="submission" date="2018-05" db="EMBL/GenBank/DDBJ databases">
        <authorList>
            <person name="Moura L."/>
            <person name="Setubal J.C."/>
        </authorList>
    </citation>
    <scope>NUCLEOTIDE SEQUENCE</scope>
    <source>
        <strain evidence="3">ZC4RG45</strain>
    </source>
</reference>
<protein>
    <submittedName>
        <fullName evidence="4">Flagellar basal body protein FliL</fullName>
    </submittedName>
</protein>
<reference evidence="3 5" key="3">
    <citation type="journal article" date="2021" name="BMC Genomics">
        <title>Genome-resolved metagenome and metatranscriptome analyses of thermophilic composting reveal key bacterial players and their metabolic interactions.</title>
        <authorList>
            <person name="Braga L.P.P."/>
            <person name="Pereira R.V."/>
            <person name="Martins L.F."/>
            <person name="Moura L.M.S."/>
            <person name="Sanchez F.B."/>
            <person name="Patane J.S.L."/>
            <person name="da Silva A.M."/>
            <person name="Setubal J.C."/>
        </authorList>
    </citation>
    <scope>NUCLEOTIDE SEQUENCE [LARGE SCALE GENOMIC DNA]</scope>
    <source>
        <strain evidence="3">ZC4RG45</strain>
    </source>
</reference>
<dbReference type="AlphaFoldDB" id="A0A2W4J132"/>
<evidence type="ECO:0000313" key="3">
    <source>
        <dbReference type="EMBL" id="MFO7193655.1"/>
    </source>
</evidence>
<keyword evidence="2" id="KW-0472">Membrane</keyword>
<evidence type="ECO:0000313" key="4">
    <source>
        <dbReference type="EMBL" id="PZM91565.1"/>
    </source>
</evidence>
<sequence length="507" mass="54378">MTYPGQGNPNDPANNPQWQQQSGPGQPTPPGQNWQPQQQWQQPQQQWQAGGQPPQGGQYQPTAQFPQQQYQGQGQYQQVPPGGQPGGPQGPQQRKSKRGLIIGLVVALVAVLGGVATWIALSLSGGDSGADSPGEAAHTMLAAMQQGDVVGMMDSLAPAEAAVLSDMVTDYVNELKRIQVLDSSADPEDVSGVTIEETEELVFDDSRAKKINDRLTMAALVDGTLRVSSNFDDVPLAKSFKDAVITPAARAELAKENIDQTVDIGEAVKRSGQPLYIATVNVDGKWYPSLFYTAAYYAVQDAGKEWPANPIPAVGADSPNAALMKLIDAIRTKDVQKVIEILPPDEMAVLHDVGQLLVEEAGPPGQAPLPFDVTTLETDEEEVTGGTRLTLRKLEITVQTGSGPQQVGLVKDGDCYTVIQNGRQQGMCADDLGRMIRAELEGMPPQASDAVAQIVQNLYTKSLGVVTVEVDGKHYVSPLRTYSDLGVTMLKAVEPQHVQTLIEVFGR</sequence>
<keyword evidence="2" id="KW-0812">Transmembrane</keyword>
<feature type="compositionally biased region" description="Low complexity" evidence="1">
    <location>
        <begin position="16"/>
        <end position="81"/>
    </location>
</feature>
<keyword evidence="4" id="KW-0282">Flagellum</keyword>
<dbReference type="EMBL" id="QGUI02000250">
    <property type="protein sequence ID" value="MFO7193655.1"/>
    <property type="molecule type" value="Genomic_DNA"/>
</dbReference>
<proteinExistence type="predicted"/>
<evidence type="ECO:0000313" key="5">
    <source>
        <dbReference type="Proteomes" id="UP000249324"/>
    </source>
</evidence>
<feature type="transmembrane region" description="Helical" evidence="2">
    <location>
        <begin position="100"/>
        <end position="121"/>
    </location>
</feature>
<keyword evidence="4" id="KW-0966">Cell projection</keyword>
<evidence type="ECO:0000256" key="1">
    <source>
        <dbReference type="SAM" id="MobiDB-lite"/>
    </source>
</evidence>
<organism evidence="4">
    <name type="scientific">Thermocrispum agreste</name>
    <dbReference type="NCBI Taxonomy" id="37925"/>
    <lineage>
        <taxon>Bacteria</taxon>
        <taxon>Bacillati</taxon>
        <taxon>Actinomycetota</taxon>
        <taxon>Actinomycetes</taxon>
        <taxon>Pseudonocardiales</taxon>
        <taxon>Pseudonocardiaceae</taxon>
        <taxon>Thermocrispum</taxon>
    </lineage>
</organism>
<gene>
    <name evidence="3" type="ORF">DIU77_015545</name>
    <name evidence="4" type="ORF">DIU77_16710</name>
</gene>
<dbReference type="STRING" id="1111738.GCA_000427905_01941"/>
<keyword evidence="2" id="KW-1133">Transmembrane helix</keyword>
<feature type="compositionally biased region" description="Polar residues" evidence="1">
    <location>
        <begin position="1"/>
        <end position="15"/>
    </location>
</feature>
<dbReference type="EMBL" id="QGUI01000760">
    <property type="protein sequence ID" value="PZM91565.1"/>
    <property type="molecule type" value="Genomic_DNA"/>
</dbReference>
<keyword evidence="4" id="KW-0969">Cilium</keyword>
<feature type="non-terminal residue" evidence="4">
    <location>
        <position position="507"/>
    </location>
</feature>
<reference evidence="4" key="2">
    <citation type="submission" date="2018-05" db="EMBL/GenBank/DDBJ databases">
        <authorList>
            <person name="Lanie J.A."/>
            <person name="Ng W.-L."/>
            <person name="Kazmierczak K.M."/>
            <person name="Andrzejewski T.M."/>
            <person name="Davidsen T.M."/>
            <person name="Wayne K.J."/>
            <person name="Tettelin H."/>
            <person name="Glass J.I."/>
            <person name="Rusch D."/>
            <person name="Podicherti R."/>
            <person name="Tsui H.-C.T."/>
            <person name="Winkler M.E."/>
        </authorList>
    </citation>
    <scope>NUCLEOTIDE SEQUENCE</scope>
    <source>
        <strain evidence="4">ZC4RG45</strain>
    </source>
</reference>